<dbReference type="Proteomes" id="UP001163321">
    <property type="component" value="Chromosome 1"/>
</dbReference>
<gene>
    <name evidence="1" type="ORF">PsorP6_002693</name>
</gene>
<comment type="caution">
    <text evidence="1">The sequence shown here is derived from an EMBL/GenBank/DDBJ whole genome shotgun (WGS) entry which is preliminary data.</text>
</comment>
<name>A0ACC0WVX2_9STRA</name>
<evidence type="ECO:0000313" key="1">
    <source>
        <dbReference type="EMBL" id="KAI9922391.1"/>
    </source>
</evidence>
<accession>A0ACC0WVX2</accession>
<keyword evidence="2" id="KW-1185">Reference proteome</keyword>
<reference evidence="1 2" key="1">
    <citation type="journal article" date="2022" name="bioRxiv">
        <title>The genome of the oomycete Peronosclerospora sorghi, a cosmopolitan pathogen of maize and sorghum, is inflated with dispersed pseudogenes.</title>
        <authorList>
            <person name="Fletcher K."/>
            <person name="Martin F."/>
            <person name="Isakeit T."/>
            <person name="Cavanaugh K."/>
            <person name="Magill C."/>
            <person name="Michelmore R."/>
        </authorList>
    </citation>
    <scope>NUCLEOTIDE SEQUENCE [LARGE SCALE GENOMIC DNA]</scope>
    <source>
        <strain evidence="1">P6</strain>
    </source>
</reference>
<organism evidence="1 2">
    <name type="scientific">Peronosclerospora sorghi</name>
    <dbReference type="NCBI Taxonomy" id="230839"/>
    <lineage>
        <taxon>Eukaryota</taxon>
        <taxon>Sar</taxon>
        <taxon>Stramenopiles</taxon>
        <taxon>Oomycota</taxon>
        <taxon>Peronosporomycetes</taxon>
        <taxon>Peronosporales</taxon>
        <taxon>Peronosporaceae</taxon>
        <taxon>Peronosclerospora</taxon>
    </lineage>
</organism>
<dbReference type="EMBL" id="CM047580">
    <property type="protein sequence ID" value="KAI9922391.1"/>
    <property type="molecule type" value="Genomic_DNA"/>
</dbReference>
<proteinExistence type="predicted"/>
<evidence type="ECO:0000313" key="2">
    <source>
        <dbReference type="Proteomes" id="UP001163321"/>
    </source>
</evidence>
<sequence>MRALFLPDPYDTSIRGGDSGGETGELQEYKKKLKKKIKWQRGRHYTQSQSKQNQEDQEICEEKIWS</sequence>
<protein>
    <submittedName>
        <fullName evidence="1">Uncharacterized protein</fullName>
    </submittedName>
</protein>